<dbReference type="RefSeq" id="WP_100366635.1">
    <property type="nucleotide sequence ID" value="NZ_PGTY01000001.1"/>
</dbReference>
<comment type="catalytic activity">
    <reaction evidence="12">
        <text>ADP-D-ribose + H2O = D-ribose 5-phosphate + AMP + 2 H(+)</text>
        <dbReference type="Rhea" id="RHEA:10412"/>
        <dbReference type="ChEBI" id="CHEBI:15377"/>
        <dbReference type="ChEBI" id="CHEBI:15378"/>
        <dbReference type="ChEBI" id="CHEBI:57967"/>
        <dbReference type="ChEBI" id="CHEBI:78346"/>
        <dbReference type="ChEBI" id="CHEBI:456215"/>
        <dbReference type="EC" id="3.6.1.13"/>
    </reaction>
</comment>
<feature type="domain" description="Nudix hydrolase" evidence="15">
    <location>
        <begin position="216"/>
        <end position="356"/>
    </location>
</feature>
<dbReference type="GO" id="GO:0046872">
    <property type="term" value="F:metal ion binding"/>
    <property type="evidence" value="ECO:0007669"/>
    <property type="project" value="UniProtKB-KW"/>
</dbReference>
<feature type="binding site" evidence="13">
    <location>
        <position position="327"/>
    </location>
    <ligand>
        <name>Mg(2+)</name>
        <dbReference type="ChEBI" id="CHEBI:18420"/>
        <label>1</label>
    </ligand>
</feature>
<evidence type="ECO:0000259" key="15">
    <source>
        <dbReference type="PROSITE" id="PS51462"/>
    </source>
</evidence>
<dbReference type="InterPro" id="IPR000086">
    <property type="entry name" value="NUDIX_hydrolase_dom"/>
</dbReference>
<dbReference type="EMBL" id="PGTY01000001">
    <property type="protein sequence ID" value="PJI91740.1"/>
    <property type="molecule type" value="Genomic_DNA"/>
</dbReference>
<evidence type="ECO:0000256" key="9">
    <source>
        <dbReference type="ARBA" id="ARBA00030162"/>
    </source>
</evidence>
<dbReference type="PANTHER" id="PTHR11839:SF5">
    <property type="entry name" value="ADP-RIBOSE PYROPHOSPHATASE"/>
    <property type="match status" value="1"/>
</dbReference>
<accession>A0A2M8WLE4</accession>
<dbReference type="InterPro" id="IPR015797">
    <property type="entry name" value="NUDIX_hydrolase-like_dom_sf"/>
</dbReference>
<dbReference type="CDD" id="cd24155">
    <property type="entry name" value="NUDIX_ADPRase"/>
    <property type="match status" value="1"/>
</dbReference>
<dbReference type="PROSITE" id="PS51462">
    <property type="entry name" value="NUDIX"/>
    <property type="match status" value="1"/>
</dbReference>
<feature type="binding site" evidence="13">
    <location>
        <position position="258"/>
    </location>
    <ligand>
        <name>Mg(2+)</name>
        <dbReference type="ChEBI" id="CHEBI:18420"/>
        <label>1</label>
    </ligand>
</feature>
<dbReference type="Pfam" id="PF00293">
    <property type="entry name" value="NUDIX"/>
    <property type="match status" value="1"/>
</dbReference>
<keyword evidence="7 13" id="KW-0460">Magnesium</keyword>
<dbReference type="Gene3D" id="3.90.79.10">
    <property type="entry name" value="Nucleoside Triphosphate Pyrophosphohydrolase"/>
    <property type="match status" value="1"/>
</dbReference>
<evidence type="ECO:0000256" key="4">
    <source>
        <dbReference type="ARBA" id="ARBA00013297"/>
    </source>
</evidence>
<evidence type="ECO:0000256" key="1">
    <source>
        <dbReference type="ARBA" id="ARBA00001946"/>
    </source>
</evidence>
<protein>
    <recommendedName>
        <fullName evidence="4">ADP-ribose pyrophosphatase</fullName>
        <ecNumber evidence="3">3.6.1.13</ecNumber>
    </recommendedName>
    <alternativeName>
        <fullName evidence="9">ADP-ribose diphosphatase</fullName>
    </alternativeName>
    <alternativeName>
        <fullName evidence="11">ADP-ribose phosphohydrolase</fullName>
    </alternativeName>
    <alternativeName>
        <fullName evidence="10">Adenosine diphosphoribose pyrophosphatase</fullName>
    </alternativeName>
</protein>
<dbReference type="GO" id="GO:0005829">
    <property type="term" value="C:cytosol"/>
    <property type="evidence" value="ECO:0007669"/>
    <property type="project" value="TreeGrafter"/>
</dbReference>
<dbReference type="InterPro" id="IPR009288">
    <property type="entry name" value="AIG2-like_dom"/>
</dbReference>
<dbReference type="Pfam" id="PF06094">
    <property type="entry name" value="GGACT"/>
    <property type="match status" value="1"/>
</dbReference>
<feature type="short sequence motif" description="Nudix box" evidence="14">
    <location>
        <begin position="259"/>
        <end position="281"/>
    </location>
</feature>
<comment type="similarity">
    <text evidence="2">Belongs to the Nudix hydrolase family. NudF subfamily.</text>
</comment>
<keyword evidence="17" id="KW-1185">Reference proteome</keyword>
<proteinExistence type="inferred from homology"/>
<keyword evidence="6" id="KW-0378">Hydrolase</keyword>
<evidence type="ECO:0000256" key="5">
    <source>
        <dbReference type="ARBA" id="ARBA00022723"/>
    </source>
</evidence>
<feature type="binding site" evidence="13">
    <location>
        <position position="274"/>
    </location>
    <ligand>
        <name>Mg(2+)</name>
        <dbReference type="ChEBI" id="CHEBI:18420"/>
        <label>1</label>
    </ligand>
</feature>
<dbReference type="Proteomes" id="UP000228531">
    <property type="component" value="Unassembled WGS sequence"/>
</dbReference>
<evidence type="ECO:0000256" key="7">
    <source>
        <dbReference type="ARBA" id="ARBA00022842"/>
    </source>
</evidence>
<comment type="function">
    <text evidence="8">Acts on ADP-mannose and ADP-glucose as well as ADP-ribose. Prevents glycogen biosynthesis. The reaction catalyzed by this enzyme is a limiting step of the gluconeogenic process.</text>
</comment>
<dbReference type="InterPro" id="IPR036568">
    <property type="entry name" value="GGCT-like_sf"/>
</dbReference>
<evidence type="ECO:0000256" key="11">
    <source>
        <dbReference type="ARBA" id="ARBA00033056"/>
    </source>
</evidence>
<comment type="cofactor">
    <cofactor evidence="1 13">
        <name>Mg(2+)</name>
        <dbReference type="ChEBI" id="CHEBI:18420"/>
    </cofactor>
</comment>
<name>A0A2M8WLE4_9RHOB</name>
<evidence type="ECO:0000256" key="13">
    <source>
        <dbReference type="PIRSR" id="PIRSR604385-2"/>
    </source>
</evidence>
<dbReference type="Gene3D" id="3.10.490.10">
    <property type="entry name" value="Gamma-glutamyl cyclotransferase-like"/>
    <property type="match status" value="1"/>
</dbReference>
<evidence type="ECO:0000313" key="16">
    <source>
        <dbReference type="EMBL" id="PJI91740.1"/>
    </source>
</evidence>
<organism evidence="16 17">
    <name type="scientific">Yoonia maricola</name>
    <dbReference type="NCBI Taxonomy" id="420999"/>
    <lineage>
        <taxon>Bacteria</taxon>
        <taxon>Pseudomonadati</taxon>
        <taxon>Pseudomonadota</taxon>
        <taxon>Alphaproteobacteria</taxon>
        <taxon>Rhodobacterales</taxon>
        <taxon>Paracoccaceae</taxon>
        <taxon>Yoonia</taxon>
    </lineage>
</organism>
<evidence type="ECO:0000256" key="14">
    <source>
        <dbReference type="PIRSR" id="PIRSR604385-3"/>
    </source>
</evidence>
<evidence type="ECO:0000256" key="10">
    <source>
        <dbReference type="ARBA" id="ARBA00030308"/>
    </source>
</evidence>
<dbReference type="GO" id="GO:0047631">
    <property type="term" value="F:ADP-ribose diphosphatase activity"/>
    <property type="evidence" value="ECO:0007669"/>
    <property type="project" value="UniProtKB-EC"/>
</dbReference>
<dbReference type="InterPro" id="IPR013024">
    <property type="entry name" value="GGCT-like"/>
</dbReference>
<sequence length="371" mass="40988">MDLFVYGTLQSRDLMTAVSGVAPQNSVAAQLHGYGVFPVEGNVVPFIAKDDRFAAQGVVYENLDEAQIARLDLYEGAFGYLLDTVDVRTEAGMRSVSCYLPPDDVIAGGGSWSLRMWEENHLAPAILAATELFSRNPPPTPAAVRAMWPMVEARAWSKHRAKPAPATRRYAARPADFAIEKAQPPQGGFFLFQALDLRHRQFDGSVSDTLRREAFFGIDAAIVLPYDAVRDRVLLVEQARVGPRLRHDPNPWMLEPVAGIVDARETPQEAALRECKEEAGLELARLEPAGSFYVSPGATTDYFYTYVGLCDLPDLKTYGGGLEEEAEDLRLHPMSLGEALNLADTGEIATGPALYLLYWLCRHKERLRAFA</sequence>
<dbReference type="GO" id="GO:0019693">
    <property type="term" value="P:ribose phosphate metabolic process"/>
    <property type="evidence" value="ECO:0007669"/>
    <property type="project" value="TreeGrafter"/>
</dbReference>
<dbReference type="InterPro" id="IPR004385">
    <property type="entry name" value="NDP_pyrophosphatase"/>
</dbReference>
<comment type="caution">
    <text evidence="16">The sequence shown here is derived from an EMBL/GenBank/DDBJ whole genome shotgun (WGS) entry which is preliminary data.</text>
</comment>
<dbReference type="AlphaFoldDB" id="A0A2M8WLE4"/>
<evidence type="ECO:0000313" key="17">
    <source>
        <dbReference type="Proteomes" id="UP000228531"/>
    </source>
</evidence>
<evidence type="ECO:0000256" key="8">
    <source>
        <dbReference type="ARBA" id="ARBA00025164"/>
    </source>
</evidence>
<dbReference type="GO" id="GO:0006753">
    <property type="term" value="P:nucleoside phosphate metabolic process"/>
    <property type="evidence" value="ECO:0007669"/>
    <property type="project" value="TreeGrafter"/>
</dbReference>
<keyword evidence="5 13" id="KW-0479">Metal-binding</keyword>
<dbReference type="OrthoDB" id="5292471at2"/>
<dbReference type="CDD" id="cd06661">
    <property type="entry name" value="GGCT_like"/>
    <property type="match status" value="1"/>
</dbReference>
<dbReference type="SUPFAM" id="SSF110857">
    <property type="entry name" value="Gamma-glutamyl cyclotransferase-like"/>
    <property type="match status" value="1"/>
</dbReference>
<evidence type="ECO:0000256" key="12">
    <source>
        <dbReference type="ARBA" id="ARBA00049546"/>
    </source>
</evidence>
<evidence type="ECO:0000256" key="2">
    <source>
        <dbReference type="ARBA" id="ARBA00007482"/>
    </source>
</evidence>
<evidence type="ECO:0000256" key="3">
    <source>
        <dbReference type="ARBA" id="ARBA00012453"/>
    </source>
</evidence>
<feature type="binding site" evidence="13">
    <location>
        <position position="278"/>
    </location>
    <ligand>
        <name>Mg(2+)</name>
        <dbReference type="ChEBI" id="CHEBI:18420"/>
        <label>1</label>
    </ligand>
</feature>
<dbReference type="SUPFAM" id="SSF55811">
    <property type="entry name" value="Nudix"/>
    <property type="match status" value="1"/>
</dbReference>
<dbReference type="GO" id="GO:0019144">
    <property type="term" value="F:ADP-sugar diphosphatase activity"/>
    <property type="evidence" value="ECO:0007669"/>
    <property type="project" value="TreeGrafter"/>
</dbReference>
<gene>
    <name evidence="16" type="ORF">BC777_0575</name>
</gene>
<reference evidence="16 17" key="1">
    <citation type="submission" date="2017-11" db="EMBL/GenBank/DDBJ databases">
        <title>Genomic Encyclopedia of Archaeal and Bacterial Type Strains, Phase II (KMG-II): From Individual Species to Whole Genera.</title>
        <authorList>
            <person name="Goeker M."/>
        </authorList>
    </citation>
    <scope>NUCLEOTIDE SEQUENCE [LARGE SCALE GENOMIC DNA]</scope>
    <source>
        <strain evidence="16 17">DSM 29128</strain>
    </source>
</reference>
<evidence type="ECO:0000256" key="6">
    <source>
        <dbReference type="ARBA" id="ARBA00022801"/>
    </source>
</evidence>
<dbReference type="PANTHER" id="PTHR11839">
    <property type="entry name" value="UDP/ADP-SUGAR PYROPHOSPHATASE"/>
    <property type="match status" value="1"/>
</dbReference>
<dbReference type="EC" id="3.6.1.13" evidence="3"/>
<dbReference type="NCBIfam" id="TIGR00052">
    <property type="entry name" value="nudix-type nucleoside diphosphatase, YffH/AdpP family"/>
    <property type="match status" value="1"/>
</dbReference>